<dbReference type="AlphaFoldDB" id="A0A829Z786"/>
<name>A0A829Z786_9FIRM</name>
<gene>
    <name evidence="1" type="ORF">IMSAGC017_00222</name>
</gene>
<accession>A0A829Z786</accession>
<reference evidence="1 2" key="1">
    <citation type="journal article" date="2020" name="Microbiome">
        <title>Single-cell genomics of uncultured bacteria reveals dietary fiber responders in the mouse gut microbiota.</title>
        <authorList>
            <person name="Chijiiwa R."/>
            <person name="Hosokawa M."/>
            <person name="Kogawa M."/>
            <person name="Nishikawa Y."/>
            <person name="Ide K."/>
            <person name="Sakanashi C."/>
            <person name="Takahashi K."/>
            <person name="Takeyama H."/>
        </authorList>
    </citation>
    <scope>NUCLEOTIDE SEQUENCE [LARGE SCALE GENOMIC DNA]</scope>
    <source>
        <strain evidence="1">IMSAGC_017</strain>
    </source>
</reference>
<evidence type="ECO:0000313" key="1">
    <source>
        <dbReference type="EMBL" id="GFI40191.1"/>
    </source>
</evidence>
<organism evidence="1 2">
    <name type="scientific">Thomasclavelia cocleata</name>
    <dbReference type="NCBI Taxonomy" id="69824"/>
    <lineage>
        <taxon>Bacteria</taxon>
        <taxon>Bacillati</taxon>
        <taxon>Bacillota</taxon>
        <taxon>Erysipelotrichia</taxon>
        <taxon>Erysipelotrichales</taxon>
        <taxon>Coprobacillaceae</taxon>
        <taxon>Thomasclavelia</taxon>
    </lineage>
</organism>
<sequence>MLLDGYNWHHILKTLSPNEGCYMCLIQKIKQKYVDCNAIIKDGTFITVGGYALVDRLEIGNSVYIDISLREIYLDGGGVYE</sequence>
<evidence type="ECO:0000313" key="2">
    <source>
        <dbReference type="Proteomes" id="UP000490821"/>
    </source>
</evidence>
<comment type="caution">
    <text evidence="1">The sequence shown here is derived from an EMBL/GenBank/DDBJ whole genome shotgun (WGS) entry which is preliminary data.</text>
</comment>
<dbReference type="Proteomes" id="UP000490821">
    <property type="component" value="Unassembled WGS sequence"/>
</dbReference>
<dbReference type="EMBL" id="BLMI01000029">
    <property type="protein sequence ID" value="GFI40191.1"/>
    <property type="molecule type" value="Genomic_DNA"/>
</dbReference>
<protein>
    <submittedName>
        <fullName evidence="1">Uncharacterized protein</fullName>
    </submittedName>
</protein>
<dbReference type="RefSeq" id="WP_172471766.1">
    <property type="nucleotide sequence ID" value="NZ_BLMI01000029.1"/>
</dbReference>
<proteinExistence type="predicted"/>